<dbReference type="GO" id="GO:0003677">
    <property type="term" value="F:DNA binding"/>
    <property type="evidence" value="ECO:0007669"/>
    <property type="project" value="UniProtKB-KW"/>
</dbReference>
<keyword evidence="5" id="KW-0804">Transcription</keyword>
<keyword evidence="8" id="KW-1185">Reference proteome</keyword>
<keyword evidence="4" id="KW-0010">Activator</keyword>
<dbReference type="Pfam" id="PF00126">
    <property type="entry name" value="HTH_1"/>
    <property type="match status" value="1"/>
</dbReference>
<evidence type="ECO:0000256" key="3">
    <source>
        <dbReference type="ARBA" id="ARBA00023125"/>
    </source>
</evidence>
<dbReference type="Pfam" id="PF03466">
    <property type="entry name" value="LysR_substrate"/>
    <property type="match status" value="1"/>
</dbReference>
<dbReference type="InterPro" id="IPR036390">
    <property type="entry name" value="WH_DNA-bd_sf"/>
</dbReference>
<evidence type="ECO:0000256" key="1">
    <source>
        <dbReference type="ARBA" id="ARBA00009437"/>
    </source>
</evidence>
<dbReference type="PANTHER" id="PTHR30346">
    <property type="entry name" value="TRANSCRIPTIONAL DUAL REGULATOR HCAR-RELATED"/>
    <property type="match status" value="1"/>
</dbReference>
<dbReference type="InterPro" id="IPR000847">
    <property type="entry name" value="LysR_HTH_N"/>
</dbReference>
<dbReference type="GO" id="GO:0003700">
    <property type="term" value="F:DNA-binding transcription factor activity"/>
    <property type="evidence" value="ECO:0007669"/>
    <property type="project" value="InterPro"/>
</dbReference>
<dbReference type="PANTHER" id="PTHR30346:SF0">
    <property type="entry name" value="HCA OPERON TRANSCRIPTIONAL ACTIVATOR HCAR"/>
    <property type="match status" value="1"/>
</dbReference>
<organism evidence="7 8">
    <name type="scientific">Nocardia aurantia</name>
    <dbReference type="NCBI Taxonomy" id="2585199"/>
    <lineage>
        <taxon>Bacteria</taxon>
        <taxon>Bacillati</taxon>
        <taxon>Actinomycetota</taxon>
        <taxon>Actinomycetes</taxon>
        <taxon>Mycobacteriales</taxon>
        <taxon>Nocardiaceae</taxon>
        <taxon>Nocardia</taxon>
    </lineage>
</organism>
<dbReference type="InterPro" id="IPR005119">
    <property type="entry name" value="LysR_subst-bd"/>
</dbReference>
<evidence type="ECO:0000256" key="5">
    <source>
        <dbReference type="ARBA" id="ARBA00023163"/>
    </source>
</evidence>
<comment type="similarity">
    <text evidence="1">Belongs to the LysR transcriptional regulatory family.</text>
</comment>
<dbReference type="CDD" id="cd08414">
    <property type="entry name" value="PBP2_LTTR_aromatics_like"/>
    <property type="match status" value="1"/>
</dbReference>
<feature type="domain" description="HTH lysR-type" evidence="6">
    <location>
        <begin position="1"/>
        <end position="60"/>
    </location>
</feature>
<evidence type="ECO:0000256" key="4">
    <source>
        <dbReference type="ARBA" id="ARBA00023159"/>
    </source>
</evidence>
<keyword evidence="3" id="KW-0238">DNA-binding</keyword>
<dbReference type="SUPFAM" id="SSF46785">
    <property type="entry name" value="Winged helix' DNA-binding domain"/>
    <property type="match status" value="1"/>
</dbReference>
<name>A0A7K0E2B8_9NOCA</name>
<dbReference type="PROSITE" id="PS50931">
    <property type="entry name" value="HTH_LYSR"/>
    <property type="match status" value="1"/>
</dbReference>
<gene>
    <name evidence="7" type="primary">gltC_8</name>
    <name evidence="7" type="ORF">NRB56_69030</name>
</gene>
<sequence length="297" mass="32271">MDLSLHALRYFVAVAEELHFGRAAQRLRLTAPTVSEQISRLETKLGVGLFRRTSRRVELTPDGLELLALARTMLADHDRILAWAEDKRRRQEPVLRVGFVGANSVITEIIGSAARELPGIRLETRQLSFTGGITALLDGEVDAAFVPGPVPPLPGRLRCLVVDRDRRVLVLPAGHPLAQRDSVGIAELGGETFIAAAGPAEVVNWWVVDPRPDGSAPRRGPVAHSLEEMLELCAAGLGVNLAPESVAVYNNRPDLRYVPVPDIPPADVVLCTPVEPGHPLTTAFVRIAHRHARDTTT</sequence>
<evidence type="ECO:0000259" key="6">
    <source>
        <dbReference type="PROSITE" id="PS50931"/>
    </source>
</evidence>
<dbReference type="Proteomes" id="UP000431401">
    <property type="component" value="Unassembled WGS sequence"/>
</dbReference>
<keyword evidence="2" id="KW-0805">Transcription regulation</keyword>
<dbReference type="InterPro" id="IPR036388">
    <property type="entry name" value="WH-like_DNA-bd_sf"/>
</dbReference>
<evidence type="ECO:0000256" key="2">
    <source>
        <dbReference type="ARBA" id="ARBA00023015"/>
    </source>
</evidence>
<dbReference type="GO" id="GO:0032993">
    <property type="term" value="C:protein-DNA complex"/>
    <property type="evidence" value="ECO:0007669"/>
    <property type="project" value="TreeGrafter"/>
</dbReference>
<evidence type="ECO:0000313" key="8">
    <source>
        <dbReference type="Proteomes" id="UP000431401"/>
    </source>
</evidence>
<dbReference type="Gene3D" id="1.10.10.10">
    <property type="entry name" value="Winged helix-like DNA-binding domain superfamily/Winged helix DNA-binding domain"/>
    <property type="match status" value="1"/>
</dbReference>
<comment type="caution">
    <text evidence="7">The sequence shown here is derived from an EMBL/GenBank/DDBJ whole genome shotgun (WGS) entry which is preliminary data.</text>
</comment>
<reference evidence="7 8" key="1">
    <citation type="submission" date="2019-10" db="EMBL/GenBank/DDBJ databases">
        <title>Nocardia macrotermitis sp. nov. and Nocardia aurantia sp. nov., isolated from the gut of fungus growing-termite Macrotermes natalensis.</title>
        <authorList>
            <person name="Benndorf R."/>
            <person name="Schwitalla J."/>
            <person name="Martin K."/>
            <person name="De Beer W."/>
            <person name="Kaster A.-K."/>
            <person name="Vollmers J."/>
            <person name="Poulsen M."/>
            <person name="Beemelmanns C."/>
        </authorList>
    </citation>
    <scope>NUCLEOTIDE SEQUENCE [LARGE SCALE GENOMIC DNA]</scope>
    <source>
        <strain evidence="7 8">RB56</strain>
    </source>
</reference>
<accession>A0A7K0E2B8</accession>
<dbReference type="AlphaFoldDB" id="A0A7K0E2B8"/>
<proteinExistence type="inferred from homology"/>
<dbReference type="FunFam" id="1.10.10.10:FF:000001">
    <property type="entry name" value="LysR family transcriptional regulator"/>
    <property type="match status" value="1"/>
</dbReference>
<protein>
    <submittedName>
        <fullName evidence="7">HTH-type transcriptional regulator GltC</fullName>
    </submittedName>
</protein>
<dbReference type="OrthoDB" id="79118at2"/>
<dbReference type="RefSeq" id="WP_153348549.1">
    <property type="nucleotide sequence ID" value="NZ_WEGI01000018.1"/>
</dbReference>
<evidence type="ECO:0000313" key="7">
    <source>
        <dbReference type="EMBL" id="MQY31294.1"/>
    </source>
</evidence>
<dbReference type="SUPFAM" id="SSF53850">
    <property type="entry name" value="Periplasmic binding protein-like II"/>
    <property type="match status" value="1"/>
</dbReference>
<dbReference type="EMBL" id="WEGI01000018">
    <property type="protein sequence ID" value="MQY31294.1"/>
    <property type="molecule type" value="Genomic_DNA"/>
</dbReference>
<dbReference type="Gene3D" id="3.40.190.10">
    <property type="entry name" value="Periplasmic binding protein-like II"/>
    <property type="match status" value="2"/>
</dbReference>
<dbReference type="PRINTS" id="PR00039">
    <property type="entry name" value="HTHLYSR"/>
</dbReference>